<protein>
    <submittedName>
        <fullName evidence="3">Maternally expressed PAB C-terminal protein-like</fullName>
    </submittedName>
</protein>
<keyword evidence="2" id="KW-1185">Reference proteome</keyword>
<gene>
    <name evidence="3" type="primary">LOC130494997</name>
</gene>
<evidence type="ECO:0000259" key="1">
    <source>
        <dbReference type="PROSITE" id="PS51309"/>
    </source>
</evidence>
<accession>A0A9W3BRR4</accession>
<name>A0A9W3BRR4_RAPSA</name>
<dbReference type="GO" id="GO:0000209">
    <property type="term" value="P:protein polyubiquitination"/>
    <property type="evidence" value="ECO:0007669"/>
    <property type="project" value="TreeGrafter"/>
</dbReference>
<evidence type="ECO:0000313" key="2">
    <source>
        <dbReference type="Proteomes" id="UP000504610"/>
    </source>
</evidence>
<dbReference type="GeneID" id="130494997"/>
<organism evidence="2 3">
    <name type="scientific">Raphanus sativus</name>
    <name type="common">Radish</name>
    <name type="synonym">Raphanus raphanistrum var. sativus</name>
    <dbReference type="NCBI Taxonomy" id="3726"/>
    <lineage>
        <taxon>Eukaryota</taxon>
        <taxon>Viridiplantae</taxon>
        <taxon>Streptophyta</taxon>
        <taxon>Embryophyta</taxon>
        <taxon>Tracheophyta</taxon>
        <taxon>Spermatophyta</taxon>
        <taxon>Magnoliopsida</taxon>
        <taxon>eudicotyledons</taxon>
        <taxon>Gunneridae</taxon>
        <taxon>Pentapetalae</taxon>
        <taxon>rosids</taxon>
        <taxon>malvids</taxon>
        <taxon>Brassicales</taxon>
        <taxon>Brassicaceae</taxon>
        <taxon>Brassiceae</taxon>
        <taxon>Raphanus</taxon>
    </lineage>
</organism>
<reference evidence="2" key="1">
    <citation type="journal article" date="2019" name="Database">
        <title>The radish genome database (RadishGD): an integrated information resource for radish genomics.</title>
        <authorList>
            <person name="Yu H.J."/>
            <person name="Baek S."/>
            <person name="Lee Y.J."/>
            <person name="Cho A."/>
            <person name="Mun J.H."/>
        </authorList>
    </citation>
    <scope>NUCLEOTIDE SEQUENCE [LARGE SCALE GENOMIC DNA]</scope>
    <source>
        <strain evidence="2">cv. WK10039</strain>
    </source>
</reference>
<dbReference type="InterPro" id="IPR002004">
    <property type="entry name" value="PABP_HYD_C"/>
</dbReference>
<dbReference type="RefSeq" id="XP_056841866.1">
    <property type="nucleotide sequence ID" value="XM_056985886.1"/>
</dbReference>
<dbReference type="KEGG" id="rsz:130494997"/>
<dbReference type="Gene3D" id="1.10.1900.10">
    <property type="entry name" value="c-terminal domain of poly(a) binding protein"/>
    <property type="match status" value="1"/>
</dbReference>
<feature type="domain" description="PABC" evidence="1">
    <location>
        <begin position="25"/>
        <end position="102"/>
    </location>
</feature>
<dbReference type="GO" id="GO:0003723">
    <property type="term" value="F:RNA binding"/>
    <property type="evidence" value="ECO:0007669"/>
    <property type="project" value="InterPro"/>
</dbReference>
<dbReference type="SUPFAM" id="SSF63570">
    <property type="entry name" value="PABC (PABP) domain"/>
    <property type="match status" value="1"/>
</dbReference>
<dbReference type="OrthoDB" id="1109642at2759"/>
<dbReference type="GO" id="GO:0090263">
    <property type="term" value="P:positive regulation of canonical Wnt signaling pathway"/>
    <property type="evidence" value="ECO:0007669"/>
    <property type="project" value="TreeGrafter"/>
</dbReference>
<dbReference type="InterPro" id="IPR036053">
    <property type="entry name" value="PABP-dom"/>
</dbReference>
<dbReference type="PANTHER" id="PTHR46276:SF1">
    <property type="entry name" value="E3 UBIQUITIN-PROTEIN LIGASE UBR5"/>
    <property type="match status" value="1"/>
</dbReference>
<reference evidence="3" key="2">
    <citation type="submission" date="2025-08" db="UniProtKB">
        <authorList>
            <consortium name="RefSeq"/>
        </authorList>
    </citation>
    <scope>IDENTIFICATION</scope>
    <source>
        <tissue evidence="3">Leaf</tissue>
    </source>
</reference>
<evidence type="ECO:0000313" key="3">
    <source>
        <dbReference type="RefSeq" id="XP_056841866.1"/>
    </source>
</evidence>
<dbReference type="GO" id="GO:0005737">
    <property type="term" value="C:cytoplasm"/>
    <property type="evidence" value="ECO:0007669"/>
    <property type="project" value="TreeGrafter"/>
</dbReference>
<dbReference type="PROSITE" id="PS51309">
    <property type="entry name" value="PABC"/>
    <property type="match status" value="1"/>
</dbReference>
<dbReference type="AlphaFoldDB" id="A0A9W3BRR4"/>
<dbReference type="GO" id="GO:0005634">
    <property type="term" value="C:nucleus"/>
    <property type="evidence" value="ECO:0007669"/>
    <property type="project" value="TreeGrafter"/>
</dbReference>
<dbReference type="GO" id="GO:0034450">
    <property type="term" value="F:ubiquitin-ubiquitin ligase activity"/>
    <property type="evidence" value="ECO:0007669"/>
    <property type="project" value="TreeGrafter"/>
</dbReference>
<dbReference type="Pfam" id="PF00658">
    <property type="entry name" value="MLLE"/>
    <property type="match status" value="1"/>
</dbReference>
<dbReference type="Proteomes" id="UP000504610">
    <property type="component" value="Chromosome 5"/>
</dbReference>
<dbReference type="SMART" id="SM00517">
    <property type="entry name" value="PolyA"/>
    <property type="match status" value="1"/>
</dbReference>
<sequence>MSPPVSVYSINDTLARAAALHKRFLSAALAEALEKKTPSEQRIMIGESLYPLVELLVPLFAPKITGMLLELPQAEIFRCLESPEALKEKINEAIVVLMDCYPKEMNLDEQETKKFRAAMLSSKL</sequence>
<dbReference type="PANTHER" id="PTHR46276">
    <property type="entry name" value="E3 UBIQUITIN-PROTEIN LIGASE UBR5"/>
    <property type="match status" value="1"/>
</dbReference>
<proteinExistence type="predicted"/>